<accession>A0A3B1C5Q9</accession>
<name>A0A3B1C5Q9_9ZZZZ</name>
<evidence type="ECO:0000256" key="1">
    <source>
        <dbReference type="SAM" id="MobiDB-lite"/>
    </source>
</evidence>
<dbReference type="InterPro" id="IPR021959">
    <property type="entry name" value="DUF3576"/>
</dbReference>
<dbReference type="Pfam" id="PF12100">
    <property type="entry name" value="DUF3576"/>
    <property type="match status" value="1"/>
</dbReference>
<dbReference type="PROSITE" id="PS51257">
    <property type="entry name" value="PROKAR_LIPOPROTEIN"/>
    <property type="match status" value="1"/>
</dbReference>
<dbReference type="AlphaFoldDB" id="A0A3B1C5Q9"/>
<feature type="region of interest" description="Disordered" evidence="1">
    <location>
        <begin position="33"/>
        <end position="83"/>
    </location>
</feature>
<reference evidence="2" key="1">
    <citation type="submission" date="2018-06" db="EMBL/GenBank/DDBJ databases">
        <authorList>
            <person name="Zhirakovskaya E."/>
        </authorList>
    </citation>
    <scope>NUCLEOTIDE SEQUENCE</scope>
</reference>
<proteinExistence type="predicted"/>
<feature type="compositionally biased region" description="Polar residues" evidence="1">
    <location>
        <begin position="33"/>
        <end position="49"/>
    </location>
</feature>
<dbReference type="EMBL" id="UOGB01000102">
    <property type="protein sequence ID" value="VAX18200.1"/>
    <property type="molecule type" value="Genomic_DNA"/>
</dbReference>
<protein>
    <submittedName>
        <fullName evidence="2">Uncharacterized protein</fullName>
    </submittedName>
</protein>
<evidence type="ECO:0000313" key="2">
    <source>
        <dbReference type="EMBL" id="VAX18200.1"/>
    </source>
</evidence>
<organism evidence="2">
    <name type="scientific">hydrothermal vent metagenome</name>
    <dbReference type="NCBI Taxonomy" id="652676"/>
    <lineage>
        <taxon>unclassified sequences</taxon>
        <taxon>metagenomes</taxon>
        <taxon>ecological metagenomes</taxon>
    </lineage>
</organism>
<gene>
    <name evidence="2" type="ORF">MNBD_NITROSPINAE03-1771</name>
</gene>
<sequence length="259" mass="28637">MLKLTVTRTGGFLKLCAVMTMTAIVFLGGACSSTSDKNSGKNSSANQTRLKADKGAEVTPKSLETGLSSPISAEDSGETPLSRPKIVKVQEIDNPKSRKKYFDVVDERAKDKALAPPVDNSARAIRITMFDNNSIQKDYPMRFGIVWERALESFLELPLHAVDRSSGIIITDWITDTDRTGSGGDLSLRLFGAKDKIVRYKYTIRIMDRGDITQIKVIPFTQITKGKNWVTAKPGLSVAEAMFHRIESELKIPLPSERN</sequence>